<dbReference type="Proteomes" id="UP001162030">
    <property type="component" value="Chromosome"/>
</dbReference>
<dbReference type="EMBL" id="OX458333">
    <property type="protein sequence ID" value="CAI8869309.1"/>
    <property type="molecule type" value="Genomic_DNA"/>
</dbReference>
<gene>
    <name evidence="2" type="ORF">MSZNOR_2849</name>
</gene>
<reference evidence="2 3" key="1">
    <citation type="submission" date="2023-03" db="EMBL/GenBank/DDBJ databases">
        <authorList>
            <person name="Pearce D."/>
        </authorList>
    </citation>
    <scope>NUCLEOTIDE SEQUENCE [LARGE SCALE GENOMIC DNA]</scope>
    <source>
        <strain evidence="2">Msz</strain>
    </source>
</reference>
<protein>
    <submittedName>
        <fullName evidence="2">Phosphoribosyl transferase</fullName>
    </submittedName>
</protein>
<dbReference type="GO" id="GO:0016740">
    <property type="term" value="F:transferase activity"/>
    <property type="evidence" value="ECO:0007669"/>
    <property type="project" value="UniProtKB-KW"/>
</dbReference>
<proteinExistence type="predicted"/>
<dbReference type="RefSeq" id="WP_026611314.1">
    <property type="nucleotide sequence ID" value="NZ_OX458333.1"/>
</dbReference>
<evidence type="ECO:0000259" key="1">
    <source>
        <dbReference type="Pfam" id="PF00156"/>
    </source>
</evidence>
<dbReference type="Gene3D" id="3.30.1310.20">
    <property type="entry name" value="PRTase-like"/>
    <property type="match status" value="1"/>
</dbReference>
<evidence type="ECO:0000313" key="2">
    <source>
        <dbReference type="EMBL" id="CAI8869309.1"/>
    </source>
</evidence>
<dbReference type="InterPro" id="IPR000836">
    <property type="entry name" value="PRTase_dom"/>
</dbReference>
<dbReference type="Gene3D" id="3.40.50.2020">
    <property type="match status" value="1"/>
</dbReference>
<sequence>MDTLFENRTDAGRRLAEALRAYAGRCDVIVLALPRGGVPVAYEVARALNAPLDLLIVRKLGTPGNPELAMGAIASGDASVLNRDVISLYRISGEIIEQVTANERQELERRERLYRGDRPYPELENRCIIVVDDGIATGATIRAGLAALRRKNPACIVVAVPVAPTDTLERLRAEVDDVVCLTTPTPFFAVGQAYRDFSQTTDDEVREILARSWGEPLS</sequence>
<name>A0ABM9I3P3_9GAMM</name>
<keyword evidence="3" id="KW-1185">Reference proteome</keyword>
<dbReference type="SUPFAM" id="SSF53271">
    <property type="entry name" value="PRTase-like"/>
    <property type="match status" value="1"/>
</dbReference>
<dbReference type="InterPro" id="IPR029057">
    <property type="entry name" value="PRTase-like"/>
</dbReference>
<evidence type="ECO:0000313" key="3">
    <source>
        <dbReference type="Proteomes" id="UP001162030"/>
    </source>
</evidence>
<feature type="domain" description="Phosphoribosyltransferase" evidence="1">
    <location>
        <begin position="7"/>
        <end position="191"/>
    </location>
</feature>
<dbReference type="Pfam" id="PF00156">
    <property type="entry name" value="Pribosyltran"/>
    <property type="match status" value="1"/>
</dbReference>
<dbReference type="CDD" id="cd06223">
    <property type="entry name" value="PRTases_typeI"/>
    <property type="match status" value="1"/>
</dbReference>
<accession>A0ABM9I3P3</accession>
<organism evidence="2 3">
    <name type="scientific">Methylocaldum szegediense</name>
    <dbReference type="NCBI Taxonomy" id="73780"/>
    <lineage>
        <taxon>Bacteria</taxon>
        <taxon>Pseudomonadati</taxon>
        <taxon>Pseudomonadota</taxon>
        <taxon>Gammaproteobacteria</taxon>
        <taxon>Methylococcales</taxon>
        <taxon>Methylococcaceae</taxon>
        <taxon>Methylocaldum</taxon>
    </lineage>
</organism>
<keyword evidence="2" id="KW-0808">Transferase</keyword>